<dbReference type="Proteomes" id="UP000663889">
    <property type="component" value="Unassembled WGS sequence"/>
</dbReference>
<gene>
    <name evidence="1" type="ORF">SEV965_LOCUS39972</name>
</gene>
<comment type="caution">
    <text evidence="1">The sequence shown here is derived from an EMBL/GenBank/DDBJ whole genome shotgun (WGS) entry which is preliminary data.</text>
</comment>
<evidence type="ECO:0000313" key="2">
    <source>
        <dbReference type="Proteomes" id="UP000663889"/>
    </source>
</evidence>
<evidence type="ECO:0000313" key="1">
    <source>
        <dbReference type="EMBL" id="CAF1584502.1"/>
    </source>
</evidence>
<reference evidence="1" key="1">
    <citation type="submission" date="2021-02" db="EMBL/GenBank/DDBJ databases">
        <authorList>
            <person name="Nowell W R."/>
        </authorList>
    </citation>
    <scope>NUCLEOTIDE SEQUENCE</scope>
</reference>
<dbReference type="AlphaFoldDB" id="A0A815ZNF8"/>
<feature type="non-terminal residue" evidence="1">
    <location>
        <position position="91"/>
    </location>
</feature>
<dbReference type="EMBL" id="CAJNOU010020101">
    <property type="protein sequence ID" value="CAF1584502.1"/>
    <property type="molecule type" value="Genomic_DNA"/>
</dbReference>
<organism evidence="1 2">
    <name type="scientific">Rotaria sordida</name>
    <dbReference type="NCBI Taxonomy" id="392033"/>
    <lineage>
        <taxon>Eukaryota</taxon>
        <taxon>Metazoa</taxon>
        <taxon>Spiralia</taxon>
        <taxon>Gnathifera</taxon>
        <taxon>Rotifera</taxon>
        <taxon>Eurotatoria</taxon>
        <taxon>Bdelloidea</taxon>
        <taxon>Philodinida</taxon>
        <taxon>Philodinidae</taxon>
        <taxon>Rotaria</taxon>
    </lineage>
</organism>
<accession>A0A815ZNF8</accession>
<protein>
    <submittedName>
        <fullName evidence="1">Uncharacterized protein</fullName>
    </submittedName>
</protein>
<sequence>MRVKQAEKIIEEKSKEKYSIEIPDEIKCAFRDIGKQLPTIWSKPELSHKQRKEFLRCLIDKVVVHRQERDTISVRIVWKGGDTTTTSINVR</sequence>
<proteinExistence type="predicted"/>
<name>A0A815ZNF8_9BILA</name>